<dbReference type="SUPFAM" id="SSF103473">
    <property type="entry name" value="MFS general substrate transporter"/>
    <property type="match status" value="1"/>
</dbReference>
<dbReference type="EMBL" id="JAVRRJ010000002">
    <property type="protein sequence ID" value="KAK5088470.1"/>
    <property type="molecule type" value="Genomic_DNA"/>
</dbReference>
<dbReference type="Pfam" id="PF07690">
    <property type="entry name" value="MFS_1"/>
    <property type="match status" value="1"/>
</dbReference>
<dbReference type="Proteomes" id="UP001309876">
    <property type="component" value="Unassembled WGS sequence"/>
</dbReference>
<comment type="subcellular location">
    <subcellularLocation>
        <location evidence="1">Membrane</location>
        <topology evidence="1">Multi-pass membrane protein</topology>
    </subcellularLocation>
</comment>
<evidence type="ECO:0000256" key="5">
    <source>
        <dbReference type="SAM" id="Phobius"/>
    </source>
</evidence>
<name>A0AAN7YCH0_9EURO</name>
<evidence type="ECO:0000256" key="4">
    <source>
        <dbReference type="ARBA" id="ARBA00023136"/>
    </source>
</evidence>
<keyword evidence="7" id="KW-1185">Reference proteome</keyword>
<feature type="transmembrane region" description="Helical" evidence="5">
    <location>
        <begin position="235"/>
        <end position="256"/>
    </location>
</feature>
<feature type="transmembrane region" description="Helical" evidence="5">
    <location>
        <begin position="297"/>
        <end position="317"/>
    </location>
</feature>
<feature type="transmembrane region" description="Helical" evidence="5">
    <location>
        <begin position="20"/>
        <end position="43"/>
    </location>
</feature>
<reference evidence="6 7" key="1">
    <citation type="submission" date="2023-08" db="EMBL/GenBank/DDBJ databases">
        <title>Black Yeasts Isolated from many extreme environments.</title>
        <authorList>
            <person name="Coleine C."/>
            <person name="Stajich J.E."/>
            <person name="Selbmann L."/>
        </authorList>
    </citation>
    <scope>NUCLEOTIDE SEQUENCE [LARGE SCALE GENOMIC DNA]</scope>
    <source>
        <strain evidence="6 7">CCFEE 5910</strain>
    </source>
</reference>
<proteinExistence type="predicted"/>
<keyword evidence="2 5" id="KW-0812">Transmembrane</keyword>
<sequence length="332" mass="37354">MAIYGGSLADLFEREERASVWPFFALSPLLGPTLAPIASGWIAEYFGWRWVEWSTLIISSAIFVLAILFLPETLGPTILSWKARLLREETGNDKYKTERDEQGGPFDLLRSRLLRITSFILTEPTTVLFELYLTLLYVLVYGFLEGFQYIFTDTYDFSTGERYSSFAAIAIGILVAIPYILLIYHFASVRSKRNSTTISPEGRLLPSLFTSPLLPIALFWMGFTNRLDISYWSNLSACFVLGFALMALFTSAYHYLLDAYGTNSSSALGAVTFVRYAVSGGVVIATNPLYEALTVRWMLTLLGGIAVLLAPVPWAFWRYGSKIREKSKWAES</sequence>
<keyword evidence="4 5" id="KW-0472">Membrane</keyword>
<feature type="transmembrane region" description="Helical" evidence="5">
    <location>
        <begin position="50"/>
        <end position="70"/>
    </location>
</feature>
<protein>
    <recommendedName>
        <fullName evidence="8">MFS general substrate transporter</fullName>
    </recommendedName>
</protein>
<accession>A0AAN7YCH0</accession>
<dbReference type="Gene3D" id="1.20.1250.20">
    <property type="entry name" value="MFS general substrate transporter like domains"/>
    <property type="match status" value="1"/>
</dbReference>
<dbReference type="PANTHER" id="PTHR23502:SF188">
    <property type="entry name" value="MAJOR FACILITATOR SUPERFAMILY (MFS) PROFILE DOMAIN-CONTAINING PROTEIN"/>
    <property type="match status" value="1"/>
</dbReference>
<evidence type="ECO:0000313" key="6">
    <source>
        <dbReference type="EMBL" id="KAK5088470.1"/>
    </source>
</evidence>
<dbReference type="InterPro" id="IPR036259">
    <property type="entry name" value="MFS_trans_sf"/>
</dbReference>
<feature type="transmembrane region" description="Helical" evidence="5">
    <location>
        <begin position="163"/>
        <end position="184"/>
    </location>
</feature>
<dbReference type="GO" id="GO:0022857">
    <property type="term" value="F:transmembrane transporter activity"/>
    <property type="evidence" value="ECO:0007669"/>
    <property type="project" value="InterPro"/>
</dbReference>
<gene>
    <name evidence="6" type="ORF">LTR05_002688</name>
</gene>
<keyword evidence="3 5" id="KW-1133">Transmembrane helix</keyword>
<evidence type="ECO:0008006" key="8">
    <source>
        <dbReference type="Google" id="ProtNLM"/>
    </source>
</evidence>
<dbReference type="GO" id="GO:0005886">
    <property type="term" value="C:plasma membrane"/>
    <property type="evidence" value="ECO:0007669"/>
    <property type="project" value="TreeGrafter"/>
</dbReference>
<dbReference type="AlphaFoldDB" id="A0AAN7YCH0"/>
<evidence type="ECO:0000256" key="3">
    <source>
        <dbReference type="ARBA" id="ARBA00022989"/>
    </source>
</evidence>
<evidence type="ECO:0000256" key="1">
    <source>
        <dbReference type="ARBA" id="ARBA00004141"/>
    </source>
</evidence>
<organism evidence="6 7">
    <name type="scientific">Lithohypha guttulata</name>
    <dbReference type="NCBI Taxonomy" id="1690604"/>
    <lineage>
        <taxon>Eukaryota</taxon>
        <taxon>Fungi</taxon>
        <taxon>Dikarya</taxon>
        <taxon>Ascomycota</taxon>
        <taxon>Pezizomycotina</taxon>
        <taxon>Eurotiomycetes</taxon>
        <taxon>Chaetothyriomycetidae</taxon>
        <taxon>Chaetothyriales</taxon>
        <taxon>Trichomeriaceae</taxon>
        <taxon>Lithohypha</taxon>
    </lineage>
</organism>
<evidence type="ECO:0000256" key="2">
    <source>
        <dbReference type="ARBA" id="ARBA00022692"/>
    </source>
</evidence>
<dbReference type="PANTHER" id="PTHR23502">
    <property type="entry name" value="MAJOR FACILITATOR SUPERFAMILY"/>
    <property type="match status" value="1"/>
</dbReference>
<evidence type="ECO:0000313" key="7">
    <source>
        <dbReference type="Proteomes" id="UP001309876"/>
    </source>
</evidence>
<feature type="transmembrane region" description="Helical" evidence="5">
    <location>
        <begin position="131"/>
        <end position="151"/>
    </location>
</feature>
<dbReference type="InterPro" id="IPR011701">
    <property type="entry name" value="MFS"/>
</dbReference>
<comment type="caution">
    <text evidence="6">The sequence shown here is derived from an EMBL/GenBank/DDBJ whole genome shotgun (WGS) entry which is preliminary data.</text>
</comment>